<evidence type="ECO:0000313" key="3">
    <source>
        <dbReference type="Proteomes" id="UP000053989"/>
    </source>
</evidence>
<proteinExistence type="predicted"/>
<keyword evidence="3" id="KW-1185">Reference proteome</keyword>
<organism evidence="2 3">
    <name type="scientific">Scleroderma citrinum Foug A</name>
    <dbReference type="NCBI Taxonomy" id="1036808"/>
    <lineage>
        <taxon>Eukaryota</taxon>
        <taxon>Fungi</taxon>
        <taxon>Dikarya</taxon>
        <taxon>Basidiomycota</taxon>
        <taxon>Agaricomycotina</taxon>
        <taxon>Agaricomycetes</taxon>
        <taxon>Agaricomycetidae</taxon>
        <taxon>Boletales</taxon>
        <taxon>Sclerodermatineae</taxon>
        <taxon>Sclerodermataceae</taxon>
        <taxon>Scleroderma</taxon>
    </lineage>
</organism>
<dbReference type="EMBL" id="KN822017">
    <property type="protein sequence ID" value="KIM66422.1"/>
    <property type="molecule type" value="Genomic_DNA"/>
</dbReference>
<dbReference type="OrthoDB" id="2693509at2759"/>
<dbReference type="STRING" id="1036808.A0A0C3AN73"/>
<evidence type="ECO:0000256" key="1">
    <source>
        <dbReference type="SAM" id="MobiDB-lite"/>
    </source>
</evidence>
<reference evidence="3" key="2">
    <citation type="submission" date="2015-01" db="EMBL/GenBank/DDBJ databases">
        <title>Evolutionary Origins and Diversification of the Mycorrhizal Mutualists.</title>
        <authorList>
            <consortium name="DOE Joint Genome Institute"/>
            <consortium name="Mycorrhizal Genomics Consortium"/>
            <person name="Kohler A."/>
            <person name="Kuo A."/>
            <person name="Nagy L.G."/>
            <person name="Floudas D."/>
            <person name="Copeland A."/>
            <person name="Barry K.W."/>
            <person name="Cichocki N."/>
            <person name="Veneault-Fourrey C."/>
            <person name="LaButti K."/>
            <person name="Lindquist E.A."/>
            <person name="Lipzen A."/>
            <person name="Lundell T."/>
            <person name="Morin E."/>
            <person name="Murat C."/>
            <person name="Riley R."/>
            <person name="Ohm R."/>
            <person name="Sun H."/>
            <person name="Tunlid A."/>
            <person name="Henrissat B."/>
            <person name="Grigoriev I.V."/>
            <person name="Hibbett D.S."/>
            <person name="Martin F."/>
        </authorList>
    </citation>
    <scope>NUCLEOTIDE SEQUENCE [LARGE SCALE GENOMIC DNA]</scope>
    <source>
        <strain evidence="3">Foug A</strain>
    </source>
</reference>
<name>A0A0C3AN73_9AGAM</name>
<sequence>MSLLMHEEAVHERGTLSSTSVSPSSSSRGLPKRLNGSSAMNGHGSTQSLSSIHTSMGNISPATADFSMTEVPESPTGLQLRLEHEVHLRDMASLSIYAMSDDRDKSMIYDIFVSML</sequence>
<gene>
    <name evidence="2" type="ORF">SCLCIDRAFT_1211186</name>
</gene>
<evidence type="ECO:0000313" key="2">
    <source>
        <dbReference type="EMBL" id="KIM66422.1"/>
    </source>
</evidence>
<dbReference type="HOGENOM" id="CLU_2098261_0_0_1"/>
<reference evidence="2 3" key="1">
    <citation type="submission" date="2014-04" db="EMBL/GenBank/DDBJ databases">
        <authorList>
            <consortium name="DOE Joint Genome Institute"/>
            <person name="Kuo A."/>
            <person name="Kohler A."/>
            <person name="Nagy L.G."/>
            <person name="Floudas D."/>
            <person name="Copeland A."/>
            <person name="Barry K.W."/>
            <person name="Cichocki N."/>
            <person name="Veneault-Fourrey C."/>
            <person name="LaButti K."/>
            <person name="Lindquist E.A."/>
            <person name="Lipzen A."/>
            <person name="Lundell T."/>
            <person name="Morin E."/>
            <person name="Murat C."/>
            <person name="Sun H."/>
            <person name="Tunlid A."/>
            <person name="Henrissat B."/>
            <person name="Grigoriev I.V."/>
            <person name="Hibbett D.S."/>
            <person name="Martin F."/>
            <person name="Nordberg H.P."/>
            <person name="Cantor M.N."/>
            <person name="Hua S.X."/>
        </authorList>
    </citation>
    <scope>NUCLEOTIDE SEQUENCE [LARGE SCALE GENOMIC DNA]</scope>
    <source>
        <strain evidence="2 3">Foug A</strain>
    </source>
</reference>
<protein>
    <submittedName>
        <fullName evidence="2">Uncharacterized protein</fullName>
    </submittedName>
</protein>
<feature type="region of interest" description="Disordered" evidence="1">
    <location>
        <begin position="1"/>
        <end position="77"/>
    </location>
</feature>
<feature type="compositionally biased region" description="Polar residues" evidence="1">
    <location>
        <begin position="35"/>
        <end position="61"/>
    </location>
</feature>
<dbReference type="Proteomes" id="UP000053989">
    <property type="component" value="Unassembled WGS sequence"/>
</dbReference>
<dbReference type="AlphaFoldDB" id="A0A0C3AN73"/>
<feature type="compositionally biased region" description="Basic and acidic residues" evidence="1">
    <location>
        <begin position="1"/>
        <end position="14"/>
    </location>
</feature>
<feature type="compositionally biased region" description="Low complexity" evidence="1">
    <location>
        <begin position="15"/>
        <end position="29"/>
    </location>
</feature>
<accession>A0A0C3AN73</accession>
<dbReference type="InParanoid" id="A0A0C3AN73"/>